<feature type="compositionally biased region" description="Low complexity" evidence="10">
    <location>
        <begin position="385"/>
        <end position="395"/>
    </location>
</feature>
<name>Q22G17_TETTS</name>
<dbReference type="EC" id="2.7.11.1" evidence="2"/>
<feature type="compositionally biased region" description="Polar residues" evidence="10">
    <location>
        <begin position="331"/>
        <end position="355"/>
    </location>
</feature>
<dbReference type="SUPFAM" id="SSF56112">
    <property type="entry name" value="Protein kinase-like (PK-like)"/>
    <property type="match status" value="1"/>
</dbReference>
<dbReference type="KEGG" id="tet:TTHERM_00721400"/>
<keyword evidence="6 12" id="KW-0418">Kinase</keyword>
<dbReference type="GO" id="GO:0005524">
    <property type="term" value="F:ATP binding"/>
    <property type="evidence" value="ECO:0007669"/>
    <property type="project" value="UniProtKB-KW"/>
</dbReference>
<keyword evidence="5" id="KW-0547">Nucleotide-binding</keyword>
<evidence type="ECO:0000256" key="1">
    <source>
        <dbReference type="ARBA" id="ARBA00010886"/>
    </source>
</evidence>
<evidence type="ECO:0000256" key="4">
    <source>
        <dbReference type="ARBA" id="ARBA00022679"/>
    </source>
</evidence>
<dbReference type="GeneID" id="7841071"/>
<dbReference type="Proteomes" id="UP000009168">
    <property type="component" value="Unassembled WGS sequence"/>
</dbReference>
<dbReference type="GO" id="GO:0004674">
    <property type="term" value="F:protein serine/threonine kinase activity"/>
    <property type="evidence" value="ECO:0007669"/>
    <property type="project" value="UniProtKB-KW"/>
</dbReference>
<dbReference type="HOGENOM" id="CLU_000288_183_3_1"/>
<evidence type="ECO:0000313" key="12">
    <source>
        <dbReference type="EMBL" id="EAR84209.2"/>
    </source>
</evidence>
<evidence type="ECO:0000256" key="6">
    <source>
        <dbReference type="ARBA" id="ARBA00022777"/>
    </source>
</evidence>
<feature type="region of interest" description="Disordered" evidence="10">
    <location>
        <begin position="408"/>
        <end position="429"/>
    </location>
</feature>
<dbReference type="PROSITE" id="PS50011">
    <property type="entry name" value="PROTEIN_KINASE_DOM"/>
    <property type="match status" value="1"/>
</dbReference>
<comment type="similarity">
    <text evidence="1">Belongs to the protein kinase superfamily. NEK Ser/Thr protein kinase family. NIMA subfamily.</text>
</comment>
<evidence type="ECO:0000313" key="13">
    <source>
        <dbReference type="Proteomes" id="UP000009168"/>
    </source>
</evidence>
<dbReference type="RefSeq" id="XP_001031872.2">
    <property type="nucleotide sequence ID" value="XM_001031872.2"/>
</dbReference>
<protein>
    <recommendedName>
        <fullName evidence="2">non-specific serine/threonine protein kinase</fullName>
        <ecNumber evidence="2">2.7.11.1</ecNumber>
    </recommendedName>
</protein>
<dbReference type="eggNOG" id="KOG0589">
    <property type="taxonomic scope" value="Eukaryota"/>
</dbReference>
<dbReference type="Pfam" id="PF00069">
    <property type="entry name" value="Pkinase"/>
    <property type="match status" value="1"/>
</dbReference>
<comment type="catalytic activity">
    <reaction evidence="8">
        <text>L-threonyl-[protein] + ATP = O-phospho-L-threonyl-[protein] + ADP + H(+)</text>
        <dbReference type="Rhea" id="RHEA:46608"/>
        <dbReference type="Rhea" id="RHEA-COMP:11060"/>
        <dbReference type="Rhea" id="RHEA-COMP:11605"/>
        <dbReference type="ChEBI" id="CHEBI:15378"/>
        <dbReference type="ChEBI" id="CHEBI:30013"/>
        <dbReference type="ChEBI" id="CHEBI:30616"/>
        <dbReference type="ChEBI" id="CHEBI:61977"/>
        <dbReference type="ChEBI" id="CHEBI:456216"/>
        <dbReference type="EC" id="2.7.11.1"/>
    </reaction>
</comment>
<evidence type="ECO:0000256" key="7">
    <source>
        <dbReference type="ARBA" id="ARBA00022840"/>
    </source>
</evidence>
<gene>
    <name evidence="12" type="ORF">TTHERM_00721400</name>
</gene>
<feature type="region of interest" description="Disordered" evidence="10">
    <location>
        <begin position="328"/>
        <end position="395"/>
    </location>
</feature>
<evidence type="ECO:0000256" key="5">
    <source>
        <dbReference type="ARBA" id="ARBA00022741"/>
    </source>
</evidence>
<keyword evidence="7" id="KW-0067">ATP-binding</keyword>
<dbReference type="PROSITE" id="PS00108">
    <property type="entry name" value="PROTEIN_KINASE_ST"/>
    <property type="match status" value="1"/>
</dbReference>
<feature type="domain" description="Protein kinase" evidence="11">
    <location>
        <begin position="9"/>
        <end position="269"/>
    </location>
</feature>
<dbReference type="EMBL" id="GG662576">
    <property type="protein sequence ID" value="EAR84209.2"/>
    <property type="molecule type" value="Genomic_DNA"/>
</dbReference>
<evidence type="ECO:0000256" key="9">
    <source>
        <dbReference type="ARBA" id="ARBA00048679"/>
    </source>
</evidence>
<dbReference type="Gene3D" id="3.30.200.20">
    <property type="entry name" value="Phosphorylase Kinase, domain 1"/>
    <property type="match status" value="1"/>
</dbReference>
<feature type="compositionally biased region" description="Polar residues" evidence="10">
    <location>
        <begin position="370"/>
        <end position="384"/>
    </location>
</feature>
<dbReference type="InterPro" id="IPR051131">
    <property type="entry name" value="NEK_Ser/Thr_kinase_NIMA"/>
</dbReference>
<evidence type="ECO:0000256" key="3">
    <source>
        <dbReference type="ARBA" id="ARBA00022527"/>
    </source>
</evidence>
<organism evidence="12 13">
    <name type="scientific">Tetrahymena thermophila (strain SB210)</name>
    <dbReference type="NCBI Taxonomy" id="312017"/>
    <lineage>
        <taxon>Eukaryota</taxon>
        <taxon>Sar</taxon>
        <taxon>Alveolata</taxon>
        <taxon>Ciliophora</taxon>
        <taxon>Intramacronucleata</taxon>
        <taxon>Oligohymenophorea</taxon>
        <taxon>Hymenostomatida</taxon>
        <taxon>Tetrahymenina</taxon>
        <taxon>Tetrahymenidae</taxon>
        <taxon>Tetrahymena</taxon>
    </lineage>
</organism>
<reference evidence="13" key="1">
    <citation type="journal article" date="2006" name="PLoS Biol.">
        <title>Macronuclear genome sequence of the ciliate Tetrahymena thermophila, a model eukaryote.</title>
        <authorList>
            <person name="Eisen J.A."/>
            <person name="Coyne R.S."/>
            <person name="Wu M."/>
            <person name="Wu D."/>
            <person name="Thiagarajan M."/>
            <person name="Wortman J.R."/>
            <person name="Badger J.H."/>
            <person name="Ren Q."/>
            <person name="Amedeo P."/>
            <person name="Jones K.M."/>
            <person name="Tallon L.J."/>
            <person name="Delcher A.L."/>
            <person name="Salzberg S.L."/>
            <person name="Silva J.C."/>
            <person name="Haas B.J."/>
            <person name="Majoros W.H."/>
            <person name="Farzad M."/>
            <person name="Carlton J.M."/>
            <person name="Smith R.K. Jr."/>
            <person name="Garg J."/>
            <person name="Pearlman R.E."/>
            <person name="Karrer K.M."/>
            <person name="Sun L."/>
            <person name="Manning G."/>
            <person name="Elde N.C."/>
            <person name="Turkewitz A.P."/>
            <person name="Asai D.J."/>
            <person name="Wilkes D.E."/>
            <person name="Wang Y."/>
            <person name="Cai H."/>
            <person name="Collins K."/>
            <person name="Stewart B.A."/>
            <person name="Lee S.R."/>
            <person name="Wilamowska K."/>
            <person name="Weinberg Z."/>
            <person name="Ruzzo W.L."/>
            <person name="Wloga D."/>
            <person name="Gaertig J."/>
            <person name="Frankel J."/>
            <person name="Tsao C.-C."/>
            <person name="Gorovsky M.A."/>
            <person name="Keeling P.J."/>
            <person name="Waller R.F."/>
            <person name="Patron N.J."/>
            <person name="Cherry J.M."/>
            <person name="Stover N.A."/>
            <person name="Krieger C.J."/>
            <person name="del Toro C."/>
            <person name="Ryder H.F."/>
            <person name="Williamson S.C."/>
            <person name="Barbeau R.A."/>
            <person name="Hamilton E.P."/>
            <person name="Orias E."/>
        </authorList>
    </citation>
    <scope>NUCLEOTIDE SEQUENCE [LARGE SCALE GENOMIC DNA]</scope>
    <source>
        <strain evidence="13">SB210</strain>
    </source>
</reference>
<dbReference type="InterPro" id="IPR000719">
    <property type="entry name" value="Prot_kinase_dom"/>
</dbReference>
<dbReference type="FunFam" id="3.30.200.20:FF:000097">
    <property type="entry name" value="Probable serine/threonine-protein kinase nek1"/>
    <property type="match status" value="1"/>
</dbReference>
<keyword evidence="4" id="KW-0808">Transferase</keyword>
<dbReference type="InterPro" id="IPR008271">
    <property type="entry name" value="Ser/Thr_kinase_AS"/>
</dbReference>
<feature type="compositionally biased region" description="Polar residues" evidence="10">
    <location>
        <begin position="408"/>
        <end position="419"/>
    </location>
</feature>
<proteinExistence type="inferred from homology"/>
<feature type="compositionally biased region" description="Low complexity" evidence="10">
    <location>
        <begin position="420"/>
        <end position="429"/>
    </location>
</feature>
<accession>Q22G17</accession>
<evidence type="ECO:0000259" key="11">
    <source>
        <dbReference type="PROSITE" id="PS50011"/>
    </source>
</evidence>
<keyword evidence="13" id="KW-1185">Reference proteome</keyword>
<dbReference type="InParanoid" id="Q22G17"/>
<dbReference type="InterPro" id="IPR011009">
    <property type="entry name" value="Kinase-like_dom_sf"/>
</dbReference>
<dbReference type="PANTHER" id="PTHR44899:SF3">
    <property type="entry name" value="SERINE_THREONINE-PROTEIN KINASE NEK1"/>
    <property type="match status" value="1"/>
</dbReference>
<dbReference type="OrthoDB" id="248923at2759"/>
<sequence>MSSVSLSDFNVQKTLGNGAFSWVYKVQRKQDGQVYALKKVKLRELSYKEKENALNEIRILASINSPHIIRYKDAFYDNASGCLCIVMEYAENGDLMAKLQDYKKRNMFMDEAKIWKYAAQILLGLKSLHDLKILHRDLKCANIFLGANNKVKLGDLNVSKIMKRDLAYTQTGTPYYTSPEVWQNQPYDSKCDVWSMGCVLYELMAHHPPFEAKSMEELYKKVCKGTYQKLPKQYSQEMNDFINLCLRKNPKQRPSVNSLLEFQGLLPYVQNILENEEDKENKQPNIQKNNSLNLLQTMKMPYGNLNALKNILPKAQFEDSIDSFMEEQSLAKKSSGNRPISAVNNNDFKNNINQRHSLEPQQGKQQNQQPSSNIQRHAQSPPSHSNQQILSSRQRIQSAHNAILCRQDSNSSVQNQLKSNNNNVPNGINNCPLPKSPEILGSKKISALQRNGIEMVKPRNSIEEGIPLRNDRERGSVNIPVNNNRYPSAGRRNILC</sequence>
<evidence type="ECO:0000256" key="8">
    <source>
        <dbReference type="ARBA" id="ARBA00047899"/>
    </source>
</evidence>
<evidence type="ECO:0000256" key="2">
    <source>
        <dbReference type="ARBA" id="ARBA00012513"/>
    </source>
</evidence>
<dbReference type="PANTHER" id="PTHR44899">
    <property type="entry name" value="CAMK FAMILY PROTEIN KINASE"/>
    <property type="match status" value="1"/>
</dbReference>
<comment type="catalytic activity">
    <reaction evidence="9">
        <text>L-seryl-[protein] + ATP = O-phospho-L-seryl-[protein] + ADP + H(+)</text>
        <dbReference type="Rhea" id="RHEA:17989"/>
        <dbReference type="Rhea" id="RHEA-COMP:9863"/>
        <dbReference type="Rhea" id="RHEA-COMP:11604"/>
        <dbReference type="ChEBI" id="CHEBI:15378"/>
        <dbReference type="ChEBI" id="CHEBI:29999"/>
        <dbReference type="ChEBI" id="CHEBI:30616"/>
        <dbReference type="ChEBI" id="CHEBI:83421"/>
        <dbReference type="ChEBI" id="CHEBI:456216"/>
        <dbReference type="EC" id="2.7.11.1"/>
    </reaction>
</comment>
<dbReference type="AlphaFoldDB" id="Q22G17"/>
<keyword evidence="3" id="KW-0723">Serine/threonine-protein kinase</keyword>
<evidence type="ECO:0000256" key="10">
    <source>
        <dbReference type="SAM" id="MobiDB-lite"/>
    </source>
</evidence>
<dbReference type="SMART" id="SM00220">
    <property type="entry name" value="S_TKc"/>
    <property type="match status" value="1"/>
</dbReference>
<dbReference type="Gene3D" id="1.10.510.10">
    <property type="entry name" value="Transferase(Phosphotransferase) domain 1"/>
    <property type="match status" value="1"/>
</dbReference>